<reference evidence="11 12" key="1">
    <citation type="submission" date="2018-06" db="EMBL/GenBank/DDBJ databases">
        <title>WGS assembly of Brassica rapa FPsc.</title>
        <authorList>
            <person name="Bowman J."/>
            <person name="Kohchi T."/>
            <person name="Yamato K."/>
            <person name="Jenkins J."/>
            <person name="Shu S."/>
            <person name="Ishizaki K."/>
            <person name="Yamaoka S."/>
            <person name="Nishihama R."/>
            <person name="Nakamura Y."/>
            <person name="Berger F."/>
            <person name="Adam C."/>
            <person name="Aki S."/>
            <person name="Althoff F."/>
            <person name="Araki T."/>
            <person name="Arteaga-Vazquez M."/>
            <person name="Balasubrmanian S."/>
            <person name="Bauer D."/>
            <person name="Boehm C."/>
            <person name="Briginshaw L."/>
            <person name="Caballero-Perez J."/>
            <person name="Catarino B."/>
            <person name="Chen F."/>
            <person name="Chiyoda S."/>
            <person name="Chovatia M."/>
            <person name="Davies K."/>
            <person name="Delmans M."/>
            <person name="Demura T."/>
            <person name="Dierschke T."/>
            <person name="Dolan L."/>
            <person name="Dorantes-Acosta A."/>
            <person name="Eklund D."/>
            <person name="Florent S."/>
            <person name="Flores-Sandoval E."/>
            <person name="Fujiyama A."/>
            <person name="Fukuzawa H."/>
            <person name="Galik B."/>
            <person name="Grimanelli D."/>
            <person name="Grimwood J."/>
            <person name="Grossniklaus U."/>
            <person name="Hamada T."/>
            <person name="Haseloff J."/>
            <person name="Hetherington A."/>
            <person name="Higo A."/>
            <person name="Hirakawa Y."/>
            <person name="Hundley H."/>
            <person name="Ikeda Y."/>
            <person name="Inoue K."/>
            <person name="Inoue S."/>
            <person name="Ishida S."/>
            <person name="Jia Q."/>
            <person name="Kakita M."/>
            <person name="Kanazawa T."/>
            <person name="Kawai Y."/>
            <person name="Kawashima T."/>
            <person name="Kennedy M."/>
            <person name="Kinose K."/>
            <person name="Kinoshita T."/>
            <person name="Kohara Y."/>
            <person name="Koide E."/>
            <person name="Komatsu K."/>
            <person name="Kopischke S."/>
            <person name="Kubo M."/>
            <person name="Kyozuka J."/>
            <person name="Lagercrantz U."/>
            <person name="Lin S."/>
            <person name="Lindquist E."/>
            <person name="Lipzen A."/>
            <person name="Lu C."/>
            <person name="Luna E."/>
            <person name="Martienssen R."/>
            <person name="Minamino N."/>
            <person name="Mizutani M."/>
            <person name="Mizutani M."/>
            <person name="Mochizuki N."/>
            <person name="Monte I."/>
            <person name="Mosher R."/>
            <person name="Nagasaki H."/>
            <person name="Nakagami H."/>
            <person name="Naramoto S."/>
            <person name="Nishitani K."/>
            <person name="Ohtani M."/>
            <person name="Okamoto T."/>
            <person name="Okumura M."/>
            <person name="Phillips J."/>
            <person name="Pollak B."/>
            <person name="Reinders A."/>
            <person name="Roevekamp M."/>
            <person name="Sano R."/>
            <person name="Sawa S."/>
            <person name="Schmid M."/>
            <person name="Shirakawa M."/>
            <person name="Solano R."/>
            <person name="Spunde A."/>
            <person name="Suetsugu N."/>
            <person name="Sugano S."/>
            <person name="Sugiyama A."/>
            <person name="Sun R."/>
            <person name="Suzuki Y."/>
            <person name="Takenaka M."/>
            <person name="Takezawa D."/>
            <person name="Tomogane H."/>
            <person name="Tsuzuki M."/>
            <person name="Ueda T."/>
            <person name="Umeda M."/>
            <person name="Ward J."/>
            <person name="Watanabe Y."/>
            <person name="Yazaki K."/>
            <person name="Yokoyama R."/>
            <person name="Yoshitake Y."/>
            <person name="Yotsui I."/>
            <person name="Zachgo S."/>
            <person name="Schmutz J."/>
        </authorList>
    </citation>
    <scope>NUCLEOTIDE SEQUENCE [LARGE SCALE GENOMIC DNA]</scope>
    <source>
        <strain evidence="12">cv. B-3</strain>
    </source>
</reference>
<keyword evidence="3" id="KW-0808">Transferase</keyword>
<evidence type="ECO:0000256" key="4">
    <source>
        <dbReference type="ARBA" id="ARBA00022723"/>
    </source>
</evidence>
<evidence type="ECO:0000256" key="3">
    <source>
        <dbReference type="ARBA" id="ARBA00022679"/>
    </source>
</evidence>
<feature type="region of interest" description="Disordered" evidence="9">
    <location>
        <begin position="111"/>
        <end position="165"/>
    </location>
</feature>
<feature type="compositionally biased region" description="Basic and acidic residues" evidence="9">
    <location>
        <begin position="275"/>
        <end position="288"/>
    </location>
</feature>
<name>A0A397ZJB4_BRACM</name>
<dbReference type="AlphaFoldDB" id="A0A397ZJB4"/>
<keyword evidence="4" id="KW-0479">Metal-binding</keyword>
<evidence type="ECO:0000256" key="9">
    <source>
        <dbReference type="SAM" id="MobiDB-lite"/>
    </source>
</evidence>
<evidence type="ECO:0000256" key="6">
    <source>
        <dbReference type="ARBA" id="ARBA00022786"/>
    </source>
</evidence>
<dbReference type="FunFam" id="3.30.40.10:FF:000022">
    <property type="entry name" value="E3 ubiquitin-protein ligase RING1-like"/>
    <property type="match status" value="1"/>
</dbReference>
<dbReference type="Gene3D" id="3.30.40.10">
    <property type="entry name" value="Zinc/RING finger domain, C3HC4 (zinc finger)"/>
    <property type="match status" value="1"/>
</dbReference>
<evidence type="ECO:0000313" key="12">
    <source>
        <dbReference type="Proteomes" id="UP000264353"/>
    </source>
</evidence>
<dbReference type="GO" id="GO:0008270">
    <property type="term" value="F:zinc ion binding"/>
    <property type="evidence" value="ECO:0007669"/>
    <property type="project" value="UniProtKB-KW"/>
</dbReference>
<comment type="catalytic activity">
    <reaction evidence="1">
        <text>S-ubiquitinyl-[E2 ubiquitin-conjugating enzyme]-L-cysteine + [acceptor protein]-L-lysine = [E2 ubiquitin-conjugating enzyme]-L-cysteine + N(6)-ubiquitinyl-[acceptor protein]-L-lysine.</text>
        <dbReference type="EC" id="2.3.2.27"/>
    </reaction>
</comment>
<feature type="domain" description="RING-type" evidence="10">
    <location>
        <begin position="220"/>
        <end position="261"/>
    </location>
</feature>
<dbReference type="Pfam" id="PF13639">
    <property type="entry name" value="zf-RING_2"/>
    <property type="match status" value="1"/>
</dbReference>
<evidence type="ECO:0000313" key="11">
    <source>
        <dbReference type="EMBL" id="RID65719.1"/>
    </source>
</evidence>
<evidence type="ECO:0000256" key="8">
    <source>
        <dbReference type="PROSITE-ProRule" id="PRU00175"/>
    </source>
</evidence>
<evidence type="ECO:0000256" key="7">
    <source>
        <dbReference type="ARBA" id="ARBA00022833"/>
    </source>
</evidence>
<keyword evidence="7" id="KW-0862">Zinc</keyword>
<dbReference type="Pfam" id="PF14369">
    <property type="entry name" value="Zn_ribbon_19"/>
    <property type="match status" value="1"/>
</dbReference>
<evidence type="ECO:0000259" key="10">
    <source>
        <dbReference type="PROSITE" id="PS50089"/>
    </source>
</evidence>
<dbReference type="EC" id="2.3.2.27" evidence="2"/>
<dbReference type="EMBL" id="CM010631">
    <property type="protein sequence ID" value="RID65719.1"/>
    <property type="molecule type" value="Genomic_DNA"/>
</dbReference>
<dbReference type="GO" id="GO:0061630">
    <property type="term" value="F:ubiquitin protein ligase activity"/>
    <property type="evidence" value="ECO:0007669"/>
    <property type="project" value="UniProtKB-EC"/>
</dbReference>
<dbReference type="PANTHER" id="PTHR15710:SF18">
    <property type="entry name" value="RING-TYPE E3 UBIQUITIN TRANSFERASE"/>
    <property type="match status" value="1"/>
</dbReference>
<dbReference type="InterPro" id="IPR039525">
    <property type="entry name" value="RNF126-like_zinc-ribbon"/>
</dbReference>
<evidence type="ECO:0000256" key="5">
    <source>
        <dbReference type="ARBA" id="ARBA00022771"/>
    </source>
</evidence>
<dbReference type="InterPro" id="IPR013083">
    <property type="entry name" value="Znf_RING/FYVE/PHD"/>
</dbReference>
<dbReference type="PANTHER" id="PTHR15710">
    <property type="entry name" value="E3 UBIQUITIN-PROTEIN LIGASE PRAJA"/>
    <property type="match status" value="1"/>
</dbReference>
<keyword evidence="5 8" id="KW-0863">Zinc-finger</keyword>
<accession>A0A397ZJB4</accession>
<feature type="region of interest" description="Disordered" evidence="9">
    <location>
        <begin position="268"/>
        <end position="288"/>
    </location>
</feature>
<dbReference type="SMART" id="SM00184">
    <property type="entry name" value="RING"/>
    <property type="match status" value="1"/>
</dbReference>
<protein>
    <recommendedName>
        <fullName evidence="2">RING-type E3 ubiquitin transferase</fullName>
        <ecNumber evidence="2">2.3.2.27</ecNumber>
    </recommendedName>
</protein>
<proteinExistence type="predicted"/>
<gene>
    <name evidence="11" type="ORF">BRARA_D00897</name>
</gene>
<evidence type="ECO:0000256" key="1">
    <source>
        <dbReference type="ARBA" id="ARBA00000900"/>
    </source>
</evidence>
<dbReference type="PROSITE" id="PS50089">
    <property type="entry name" value="ZF_RING_2"/>
    <property type="match status" value="1"/>
</dbReference>
<sequence length="332" mass="38122">MSLSVPIRRTDGAPNGAFRTFGLYWCYHCHRTVRIASSNPSEIACPRCLRQFVVEIEMRRPRVTFTPAAPPLDASPETRLLEALSLMFDPPIIGRFGEDPFLRARSRNVEHEPTTPLPHHRRRHSLDNDNDGGLPPPRRTYVILRPTDPTNPLGNRIEPAPRRRMNPHDFFTGGSGLEQLIEQLTQDDRPGPPPAPEPTIDALPTVTITSKHLTNDTSQCTVCMEDFVPGGEATELPCKHIYHKNCITPWLRLHNSCPICRRDLPPPVNNTVTDSQERSDSTREEIPERRRPRWMQFWNIGPFRARYQRVSPEETAHRNTRAQLQWRHCNIL</sequence>
<dbReference type="SUPFAM" id="SSF57850">
    <property type="entry name" value="RING/U-box"/>
    <property type="match status" value="1"/>
</dbReference>
<keyword evidence="6" id="KW-0833">Ubl conjugation pathway</keyword>
<dbReference type="InterPro" id="IPR001841">
    <property type="entry name" value="Znf_RING"/>
</dbReference>
<dbReference type="Proteomes" id="UP000264353">
    <property type="component" value="Chromosome A4"/>
</dbReference>
<evidence type="ECO:0000256" key="2">
    <source>
        <dbReference type="ARBA" id="ARBA00012483"/>
    </source>
</evidence>
<organism evidence="11 12">
    <name type="scientific">Brassica campestris</name>
    <name type="common">Field mustard</name>
    <dbReference type="NCBI Taxonomy" id="3711"/>
    <lineage>
        <taxon>Eukaryota</taxon>
        <taxon>Viridiplantae</taxon>
        <taxon>Streptophyta</taxon>
        <taxon>Embryophyta</taxon>
        <taxon>Tracheophyta</taxon>
        <taxon>Spermatophyta</taxon>
        <taxon>Magnoliopsida</taxon>
        <taxon>eudicotyledons</taxon>
        <taxon>Gunneridae</taxon>
        <taxon>Pentapetalae</taxon>
        <taxon>rosids</taxon>
        <taxon>malvids</taxon>
        <taxon>Brassicales</taxon>
        <taxon>Brassicaceae</taxon>
        <taxon>Brassiceae</taxon>
        <taxon>Brassica</taxon>
    </lineage>
</organism>